<dbReference type="PANTHER" id="PTHR11908">
    <property type="entry name" value="XANTHINE DEHYDROGENASE"/>
    <property type="match status" value="1"/>
</dbReference>
<evidence type="ECO:0000256" key="3">
    <source>
        <dbReference type="SAM" id="MobiDB-lite"/>
    </source>
</evidence>
<dbReference type="SMART" id="SM01008">
    <property type="entry name" value="Ald_Xan_dh_C"/>
    <property type="match status" value="1"/>
</dbReference>
<dbReference type="Gene3D" id="3.90.1170.50">
    <property type="entry name" value="Aldehyde oxidase/xanthine dehydrogenase, a/b hammerhead"/>
    <property type="match status" value="1"/>
</dbReference>
<gene>
    <name evidence="5" type="ORF">AC812_08410</name>
</gene>
<comment type="caution">
    <text evidence="5">The sequence shown here is derived from an EMBL/GenBank/DDBJ whole genome shotgun (WGS) entry which is preliminary data.</text>
</comment>
<keyword evidence="6" id="KW-1185">Reference proteome</keyword>
<dbReference type="AlphaFoldDB" id="A0A0N8GMQ7"/>
<dbReference type="GO" id="GO:0016491">
    <property type="term" value="F:oxidoreductase activity"/>
    <property type="evidence" value="ECO:0007669"/>
    <property type="project" value="UniProtKB-KW"/>
</dbReference>
<protein>
    <submittedName>
        <fullName evidence="5">Xanthine dehydrogenase</fullName>
    </submittedName>
</protein>
<keyword evidence="2" id="KW-0560">Oxidoreductase</keyword>
<organism evidence="5 6">
    <name type="scientific">Bellilinea caldifistulae</name>
    <dbReference type="NCBI Taxonomy" id="360411"/>
    <lineage>
        <taxon>Bacteria</taxon>
        <taxon>Bacillati</taxon>
        <taxon>Chloroflexota</taxon>
        <taxon>Anaerolineae</taxon>
        <taxon>Anaerolineales</taxon>
        <taxon>Anaerolineaceae</taxon>
        <taxon>Bellilinea</taxon>
    </lineage>
</organism>
<feature type="compositionally biased region" description="Basic and acidic residues" evidence="3">
    <location>
        <begin position="162"/>
        <end position="179"/>
    </location>
</feature>
<dbReference type="Pfam" id="PF20256">
    <property type="entry name" value="MoCoBD_2"/>
    <property type="match status" value="1"/>
</dbReference>
<evidence type="ECO:0000313" key="5">
    <source>
        <dbReference type="EMBL" id="KPL75970.1"/>
    </source>
</evidence>
<dbReference type="InterPro" id="IPR046867">
    <property type="entry name" value="AldOxase/xan_DH_MoCoBD2"/>
</dbReference>
<evidence type="ECO:0000256" key="1">
    <source>
        <dbReference type="ARBA" id="ARBA00022505"/>
    </source>
</evidence>
<dbReference type="Gene3D" id="3.30.365.10">
    <property type="entry name" value="Aldehyde oxidase/xanthine dehydrogenase, molybdopterin binding domain"/>
    <property type="match status" value="4"/>
</dbReference>
<keyword evidence="1" id="KW-0500">Molybdenum</keyword>
<feature type="domain" description="Aldehyde oxidase/xanthine dehydrogenase a/b hammerhead" evidence="4">
    <location>
        <begin position="26"/>
        <end position="146"/>
    </location>
</feature>
<dbReference type="SUPFAM" id="SSF54665">
    <property type="entry name" value="CO dehydrogenase molybdoprotein N-domain-like"/>
    <property type="match status" value="1"/>
</dbReference>
<reference evidence="5 6" key="1">
    <citation type="submission" date="2015-07" db="EMBL/GenBank/DDBJ databases">
        <title>Draft genome of Bellilinea caldifistulae DSM 17877.</title>
        <authorList>
            <person name="Hemp J."/>
            <person name="Ward L.M."/>
            <person name="Pace L.A."/>
            <person name="Fischer W.W."/>
        </authorList>
    </citation>
    <scope>NUCLEOTIDE SEQUENCE [LARGE SCALE GENOMIC DNA]</scope>
    <source>
        <strain evidence="5 6">GOMI-1</strain>
    </source>
</reference>
<dbReference type="PANTHER" id="PTHR11908:SF132">
    <property type="entry name" value="ALDEHYDE OXIDASE 1-RELATED"/>
    <property type="match status" value="1"/>
</dbReference>
<dbReference type="PATRIC" id="fig|360411.5.peg.3253"/>
<evidence type="ECO:0000256" key="2">
    <source>
        <dbReference type="ARBA" id="ARBA00023002"/>
    </source>
</evidence>
<proteinExistence type="predicted"/>
<evidence type="ECO:0000259" key="4">
    <source>
        <dbReference type="SMART" id="SM01008"/>
    </source>
</evidence>
<name>A0A0N8GMQ7_9CHLR</name>
<dbReference type="Pfam" id="PF01315">
    <property type="entry name" value="Ald_Xan_dh_C"/>
    <property type="match status" value="1"/>
</dbReference>
<dbReference type="EMBL" id="LGHJ01000013">
    <property type="protein sequence ID" value="KPL75970.1"/>
    <property type="molecule type" value="Genomic_DNA"/>
</dbReference>
<dbReference type="GO" id="GO:0005506">
    <property type="term" value="F:iron ion binding"/>
    <property type="evidence" value="ECO:0007669"/>
    <property type="project" value="InterPro"/>
</dbReference>
<dbReference type="InterPro" id="IPR008274">
    <property type="entry name" value="AldOxase/xan_DH_MoCoBD1"/>
</dbReference>
<dbReference type="InterPro" id="IPR037165">
    <property type="entry name" value="AldOxase/xan_DH_Mopterin-bd_sf"/>
</dbReference>
<evidence type="ECO:0000313" key="6">
    <source>
        <dbReference type="Proteomes" id="UP000050514"/>
    </source>
</evidence>
<feature type="region of interest" description="Disordered" evidence="3">
    <location>
        <begin position="160"/>
        <end position="179"/>
    </location>
</feature>
<dbReference type="InterPro" id="IPR000674">
    <property type="entry name" value="Ald_Oxase/Xan_DH_a/b"/>
</dbReference>
<dbReference type="Proteomes" id="UP000050514">
    <property type="component" value="Unassembled WGS sequence"/>
</dbReference>
<dbReference type="InterPro" id="IPR036856">
    <property type="entry name" value="Ald_Oxase/Xan_DH_a/b_sf"/>
</dbReference>
<dbReference type="InterPro" id="IPR016208">
    <property type="entry name" value="Ald_Oxase/xanthine_DH-like"/>
</dbReference>
<dbReference type="STRING" id="360411.AC812_08410"/>
<dbReference type="Pfam" id="PF02738">
    <property type="entry name" value="MoCoBD_1"/>
    <property type="match status" value="1"/>
</dbReference>
<sequence length="788" mass="85893">MKGEATVAGKYVHQSILRLEDPELITGNVQFLDDIELPGMLHAAFKRSDYAHARIKSIDVSEARKLPGVIGVYTAEDFGDYIKPGPLQVPPPTAIKGATYVARTTMPIAKDKVRFAGEPVAIVIAESRYIAEDACDLIYVDYEPLEAVVDLEKALQPGSPLVHEDLPSNEAGHVRQERGSWEEAVKEADLVIKRKFFINRNAGAAMENRGIIVQWDKHAKQMTIWCGTQSVIALRNQTAARLGLFESQVRVITPNTGGGFGPKINTSLPDDVLITYLAMKLDRPIKWVEDRRENFLATTSERDQVHYCELAVKRDGTIVGLKDFFYHNTGAYNPYMMTVPLNSQTHTVTNYRVPNFLTEFYVVFTNQMIVTPVRGAGRQYGVFVMERMLDAAARELGMSPVEIRRKNLLPANAYPYYTSIIGQDFVEGVLDSGDYPTSFQKTLELIEYDKFVNEVQPKLRAQGKKVGIGVACFSEGTGVGPYEGARVTVGGNGKVVVTTGYTSQGQAHYTTFAQIVADQLGVDVKDVKVITGDTGYFGWGAGTFASRGITVAGTATHLAAQKVRQKALKLASKILEAPEEELELADGVVRVADIPSKFISLGDLANLANPMRGTMEPGAEPGLEAVAYYGPPYGATGAGAVGLIIEVDPETMQVSLEKMAFVHDCGTPVNPMVVDGQIHGGIQMGIGDAFYEELIYDENGQLVTASFMDYLFPQATDMPKKLVLGHMETPSPLNPLGIKGVGEAGAIPIPSVFVQAVENALQETGVEFDRDTLSPSRIFTYVQQAKGA</sequence>
<dbReference type="SUPFAM" id="SSF56003">
    <property type="entry name" value="Molybdenum cofactor-binding domain"/>
    <property type="match status" value="1"/>
</dbReference>
<accession>A0A0N8GMQ7</accession>